<keyword evidence="1" id="KW-0472">Membrane</keyword>
<evidence type="ECO:0000313" key="2">
    <source>
        <dbReference type="EMBL" id="AFJ60557.1"/>
    </source>
</evidence>
<sequence length="49" mass="5690">MTGYSKYRLRVSWDYPSSNDCSSFIFWRAYCFAKAALLFSIVIILLVVS</sequence>
<dbReference type="EMBL" id="CP003332">
    <property type="protein sequence ID" value="AFJ60557.1"/>
    <property type="molecule type" value="Genomic_DNA"/>
</dbReference>
<organism evidence="2 3">
    <name type="scientific">Bacillus amyloliquefaciens (strain Y2)</name>
    <name type="common">Bacillus amyloliquefaciens subsp. plantarum (strain B9601-Y2)</name>
    <dbReference type="NCBI Taxonomy" id="1155777"/>
    <lineage>
        <taxon>Bacteria</taxon>
        <taxon>Bacillati</taxon>
        <taxon>Bacillota</taxon>
        <taxon>Bacilli</taxon>
        <taxon>Bacillales</taxon>
        <taxon>Bacillaceae</taxon>
        <taxon>Bacillus</taxon>
        <taxon>Bacillus amyloliquefaciens group</taxon>
    </lineage>
</organism>
<evidence type="ECO:0000256" key="1">
    <source>
        <dbReference type="SAM" id="Phobius"/>
    </source>
</evidence>
<dbReference type="HOGENOM" id="CLU_3131886_0_0_9"/>
<evidence type="ECO:0000313" key="3">
    <source>
        <dbReference type="Proteomes" id="UP000002878"/>
    </source>
</evidence>
<accession>I2C1N3</accession>
<reference evidence="2 3" key="1">
    <citation type="journal article" date="2012" name="J. Biotechnol.">
        <title>Genome sequence of the plant growth promoting strain Bacillus amyloliquefaciens subsp. plantarum B9601-Y2 and expression of mersacidin and other secondary metabolites.</title>
        <authorList>
            <person name="He P."/>
            <person name="Hao K."/>
            <person name="Blom J."/>
            <person name="Ruckert C."/>
            <person name="Vater J."/>
            <person name="Mao Z."/>
            <person name="Wu Y."/>
            <person name="Hou M."/>
            <person name="He P."/>
            <person name="He Y."/>
            <person name="Borriss R."/>
        </authorList>
    </citation>
    <scope>NUCLEOTIDE SEQUENCE [LARGE SCALE GENOMIC DNA]</scope>
    <source>
        <strain evidence="2">Y2</strain>
    </source>
</reference>
<dbReference type="Proteomes" id="UP000002878">
    <property type="component" value="Chromosome"/>
</dbReference>
<feature type="transmembrane region" description="Helical" evidence="1">
    <location>
        <begin position="25"/>
        <end position="48"/>
    </location>
</feature>
<keyword evidence="1" id="KW-1133">Transmembrane helix</keyword>
<dbReference type="KEGG" id="bqy:MUS_0483"/>
<keyword evidence="1" id="KW-0812">Transmembrane</keyword>
<protein>
    <submittedName>
        <fullName evidence="2">Uncharacterized protein</fullName>
    </submittedName>
</protein>
<proteinExistence type="predicted"/>
<dbReference type="AlphaFoldDB" id="I2C1N3"/>
<name>I2C1N3_BACAY</name>
<gene>
    <name evidence="2" type="ORF">MUS_0483</name>
</gene>